<accession>A0A163A2C5</accession>
<proteinExistence type="predicted"/>
<sequence>MSRKRLYGSTVAETFRDATNDSFEENSSSLFSGEPAISNIVINNEIRAAKESLKHKHVLSKKDLLYYDIIDFVSKNRENGTRRALGKHFNRFKQERRRKLKRNKAIAKITSKIFDKHPSLPLKQPLKKAKQELRQNVRAEDRILTKRVIKALKAYQHLFEEGNRPLSEDEYLYLLVRPLLKLVLKDKDDISLVCGERGLRCAAKRMNKKLYDEERRASGPNIDVIFRNVSSNQEQAILELSGPLDKASHTDFLEDRNKIAINLKHMLKSLIKSVPPCSISYI</sequence>
<dbReference type="Proteomes" id="UP000077051">
    <property type="component" value="Unassembled WGS sequence"/>
</dbReference>
<comment type="caution">
    <text evidence="1">The sequence shown here is derived from an EMBL/GenBank/DDBJ whole genome shotgun (WGS) entry which is preliminary data.</text>
</comment>
<evidence type="ECO:0000313" key="2">
    <source>
        <dbReference type="Proteomes" id="UP000077051"/>
    </source>
</evidence>
<organism evidence="1 2">
    <name type="scientific">Mucor lusitanicus CBS 277.49</name>
    <dbReference type="NCBI Taxonomy" id="747725"/>
    <lineage>
        <taxon>Eukaryota</taxon>
        <taxon>Fungi</taxon>
        <taxon>Fungi incertae sedis</taxon>
        <taxon>Mucoromycota</taxon>
        <taxon>Mucoromycotina</taxon>
        <taxon>Mucoromycetes</taxon>
        <taxon>Mucorales</taxon>
        <taxon>Mucorineae</taxon>
        <taxon>Mucoraceae</taxon>
        <taxon>Mucor</taxon>
    </lineage>
</organism>
<dbReference type="AlphaFoldDB" id="A0A163A2C5"/>
<dbReference type="OrthoDB" id="2443197at2759"/>
<evidence type="ECO:0000313" key="1">
    <source>
        <dbReference type="EMBL" id="OAD09237.1"/>
    </source>
</evidence>
<gene>
    <name evidence="1" type="ORF">MUCCIDRAFT_106223</name>
</gene>
<dbReference type="STRING" id="747725.A0A163A2C5"/>
<dbReference type="EMBL" id="AMYB01000001">
    <property type="protein sequence ID" value="OAD09237.1"/>
    <property type="molecule type" value="Genomic_DNA"/>
</dbReference>
<dbReference type="VEuPathDB" id="FungiDB:MUCCIDRAFT_106223"/>
<name>A0A163A2C5_MUCCL</name>
<keyword evidence="2" id="KW-1185">Reference proteome</keyword>
<protein>
    <submittedName>
        <fullName evidence="1">Uncharacterized protein</fullName>
    </submittedName>
</protein>
<reference evidence="1 2" key="1">
    <citation type="submission" date="2015-06" db="EMBL/GenBank/DDBJ databases">
        <title>Expansion of signal transduction pathways in fungi by whole-genome duplication.</title>
        <authorList>
            <consortium name="DOE Joint Genome Institute"/>
            <person name="Corrochano L.M."/>
            <person name="Kuo A."/>
            <person name="Marcet-Houben M."/>
            <person name="Polaino S."/>
            <person name="Salamov A."/>
            <person name="Villalobos J.M."/>
            <person name="Alvarez M.I."/>
            <person name="Avalos J."/>
            <person name="Benito E.P."/>
            <person name="Benoit I."/>
            <person name="Burger G."/>
            <person name="Camino L.P."/>
            <person name="Canovas D."/>
            <person name="Cerda-Olmedo E."/>
            <person name="Cheng J.-F."/>
            <person name="Dominguez A."/>
            <person name="Elias M."/>
            <person name="Eslava A.P."/>
            <person name="Glaser F."/>
            <person name="Grimwood J."/>
            <person name="Gutierrez G."/>
            <person name="Heitman J."/>
            <person name="Henrissat B."/>
            <person name="Iturriaga E.A."/>
            <person name="Lang B.F."/>
            <person name="Lavin J.L."/>
            <person name="Lee S."/>
            <person name="Li W."/>
            <person name="Lindquist E."/>
            <person name="Lopez-Garcia S."/>
            <person name="Luque E.M."/>
            <person name="Marcos A.T."/>
            <person name="Martin J."/>
            <person name="Mccluskey K."/>
            <person name="Medina H.R."/>
            <person name="Miralles-Duran A."/>
            <person name="Miyazaki A."/>
            <person name="Munoz-Torres E."/>
            <person name="Oguiza J.A."/>
            <person name="Ohm R."/>
            <person name="Olmedo M."/>
            <person name="Orejas M."/>
            <person name="Ortiz-Castellanos L."/>
            <person name="Pisabarro A.G."/>
            <person name="Rodriguez-Romero J."/>
            <person name="Ruiz-Herrera J."/>
            <person name="Ruiz-Vazquez R."/>
            <person name="Sanz C."/>
            <person name="Schackwitz W."/>
            <person name="Schmutz J."/>
            <person name="Shahriari M."/>
            <person name="Shelest E."/>
            <person name="Silva-Franco F."/>
            <person name="Soanes D."/>
            <person name="Syed K."/>
            <person name="Tagua V.G."/>
            <person name="Talbot N.J."/>
            <person name="Thon M."/>
            <person name="De Vries R.P."/>
            <person name="Wiebenga A."/>
            <person name="Yadav J.S."/>
            <person name="Braun E.L."/>
            <person name="Baker S."/>
            <person name="Garre V."/>
            <person name="Horwitz B."/>
            <person name="Torres-Martinez S."/>
            <person name="Idnurm A."/>
            <person name="Herrera-Estrella A."/>
            <person name="Gabaldon T."/>
            <person name="Grigoriev I.V."/>
        </authorList>
    </citation>
    <scope>NUCLEOTIDE SEQUENCE [LARGE SCALE GENOMIC DNA]</scope>
    <source>
        <strain evidence="1 2">CBS 277.49</strain>
    </source>
</reference>